<protein>
    <submittedName>
        <fullName evidence="12">Nibrin</fullName>
    </submittedName>
</protein>
<dbReference type="CDD" id="cd17741">
    <property type="entry name" value="BRCT_nibrin"/>
    <property type="match status" value="1"/>
</dbReference>
<dbReference type="InterPro" id="IPR000253">
    <property type="entry name" value="FHA_dom"/>
</dbReference>
<comment type="subcellular location">
    <subcellularLocation>
        <location evidence="2">Chromosome</location>
    </subcellularLocation>
    <subcellularLocation>
        <location evidence="1">Nucleus</location>
    </subcellularLocation>
</comment>
<feature type="compositionally biased region" description="Polar residues" evidence="9">
    <location>
        <begin position="886"/>
        <end position="907"/>
    </location>
</feature>
<feature type="compositionally biased region" description="Polar residues" evidence="9">
    <location>
        <begin position="577"/>
        <end position="592"/>
    </location>
</feature>
<feature type="compositionally biased region" description="Basic and acidic residues" evidence="9">
    <location>
        <begin position="561"/>
        <end position="573"/>
    </location>
</feature>
<dbReference type="InterPro" id="IPR040227">
    <property type="entry name" value="Nibrin-rel"/>
</dbReference>
<dbReference type="GO" id="GO:0030870">
    <property type="term" value="C:Mre11 complex"/>
    <property type="evidence" value="ECO:0007669"/>
    <property type="project" value="InterPro"/>
</dbReference>
<keyword evidence="4" id="KW-0227">DNA damage</keyword>
<dbReference type="PROSITE" id="PS50172">
    <property type="entry name" value="BRCT"/>
    <property type="match status" value="1"/>
</dbReference>
<name>A0AA35RJR5_GEOBA</name>
<feature type="domain" description="BRCT" evidence="11">
    <location>
        <begin position="116"/>
        <end position="187"/>
    </location>
</feature>
<dbReference type="AlphaFoldDB" id="A0AA35RJR5"/>
<feature type="compositionally biased region" description="Basic and acidic residues" evidence="9">
    <location>
        <begin position="526"/>
        <end position="552"/>
    </location>
</feature>
<dbReference type="Proteomes" id="UP001174909">
    <property type="component" value="Unassembled WGS sequence"/>
</dbReference>
<dbReference type="InterPro" id="IPR036420">
    <property type="entry name" value="BRCT_dom_sf"/>
</dbReference>
<dbReference type="InterPro" id="IPR001357">
    <property type="entry name" value="BRCT_dom"/>
</dbReference>
<feature type="region of interest" description="Disordered" evidence="9">
    <location>
        <begin position="987"/>
        <end position="1053"/>
    </location>
</feature>
<dbReference type="SMART" id="SM00240">
    <property type="entry name" value="FHA"/>
    <property type="match status" value="1"/>
</dbReference>
<keyword evidence="7" id="KW-0131">Cell cycle</keyword>
<dbReference type="InterPro" id="IPR008984">
    <property type="entry name" value="SMAD_FHA_dom_sf"/>
</dbReference>
<feature type="compositionally biased region" description="Basic and acidic residues" evidence="9">
    <location>
        <begin position="787"/>
        <end position="810"/>
    </location>
</feature>
<dbReference type="GO" id="GO:0003684">
    <property type="term" value="F:damaged DNA binding"/>
    <property type="evidence" value="ECO:0007669"/>
    <property type="project" value="TreeGrafter"/>
</dbReference>
<proteinExistence type="inferred from homology"/>
<evidence type="ECO:0000313" key="13">
    <source>
        <dbReference type="Proteomes" id="UP001174909"/>
    </source>
</evidence>
<evidence type="ECO:0000256" key="8">
    <source>
        <dbReference type="ARBA" id="ARBA00044757"/>
    </source>
</evidence>
<comment type="caution">
    <text evidence="12">The sequence shown here is derived from an EMBL/GenBank/DDBJ whole genome shotgun (WGS) entry which is preliminary data.</text>
</comment>
<feature type="compositionally biased region" description="Polar residues" evidence="9">
    <location>
        <begin position="766"/>
        <end position="786"/>
    </location>
</feature>
<dbReference type="Pfam" id="PF16508">
    <property type="entry name" value="NIBRIN_BRCT_II"/>
    <property type="match status" value="1"/>
</dbReference>
<feature type="compositionally biased region" description="Basic and acidic residues" evidence="9">
    <location>
        <begin position="688"/>
        <end position="702"/>
    </location>
</feature>
<evidence type="ECO:0000256" key="4">
    <source>
        <dbReference type="ARBA" id="ARBA00022763"/>
    </source>
</evidence>
<organism evidence="12 13">
    <name type="scientific">Geodia barretti</name>
    <name type="common">Barrett's horny sponge</name>
    <dbReference type="NCBI Taxonomy" id="519541"/>
    <lineage>
        <taxon>Eukaryota</taxon>
        <taxon>Metazoa</taxon>
        <taxon>Porifera</taxon>
        <taxon>Demospongiae</taxon>
        <taxon>Heteroscleromorpha</taxon>
        <taxon>Tetractinellida</taxon>
        <taxon>Astrophorina</taxon>
        <taxon>Geodiidae</taxon>
        <taxon>Geodia</taxon>
    </lineage>
</organism>
<evidence type="ECO:0000259" key="11">
    <source>
        <dbReference type="PROSITE" id="PS50172"/>
    </source>
</evidence>
<evidence type="ECO:0000256" key="9">
    <source>
        <dbReference type="SAM" id="MobiDB-lite"/>
    </source>
</evidence>
<keyword evidence="3" id="KW-0158">Chromosome</keyword>
<dbReference type="Pfam" id="PF00498">
    <property type="entry name" value="FHA"/>
    <property type="match status" value="1"/>
</dbReference>
<dbReference type="Gene3D" id="3.40.50.10190">
    <property type="entry name" value="BRCT domain"/>
    <property type="match status" value="1"/>
</dbReference>
<keyword evidence="13" id="KW-1185">Reference proteome</keyword>
<accession>A0AA35RJR5</accession>
<dbReference type="GO" id="GO:0005694">
    <property type="term" value="C:chromosome"/>
    <property type="evidence" value="ECO:0007669"/>
    <property type="project" value="UniProtKB-SubCell"/>
</dbReference>
<feature type="compositionally biased region" description="Low complexity" evidence="9">
    <location>
        <begin position="466"/>
        <end position="482"/>
    </location>
</feature>
<dbReference type="Gene3D" id="3.40.50.10980">
    <property type="entry name" value="Nibrin, BRCT2 domain"/>
    <property type="match status" value="1"/>
</dbReference>
<evidence type="ECO:0000256" key="6">
    <source>
        <dbReference type="ARBA" id="ARBA00023242"/>
    </source>
</evidence>
<evidence type="ECO:0000313" key="12">
    <source>
        <dbReference type="EMBL" id="CAI8012352.1"/>
    </source>
</evidence>
<dbReference type="InterPro" id="IPR032429">
    <property type="entry name" value="Nibrin_BRCT2"/>
</dbReference>
<keyword evidence="5" id="KW-0234">DNA repair</keyword>
<evidence type="ECO:0000259" key="10">
    <source>
        <dbReference type="PROSITE" id="PS50006"/>
    </source>
</evidence>
<dbReference type="SUPFAM" id="SSF52113">
    <property type="entry name" value="BRCT domain"/>
    <property type="match status" value="1"/>
</dbReference>
<feature type="compositionally biased region" description="Pro residues" evidence="9">
    <location>
        <begin position="825"/>
        <end position="835"/>
    </location>
</feature>
<dbReference type="PROSITE" id="PS50006">
    <property type="entry name" value="FHA_DOMAIN"/>
    <property type="match status" value="1"/>
</dbReference>
<feature type="region of interest" description="Disordered" evidence="9">
    <location>
        <begin position="435"/>
        <end position="921"/>
    </location>
</feature>
<dbReference type="PANTHER" id="PTHR12162">
    <property type="entry name" value="NIBRIN-RELATED"/>
    <property type="match status" value="1"/>
</dbReference>
<dbReference type="GO" id="GO:0000724">
    <property type="term" value="P:double-strand break repair via homologous recombination"/>
    <property type="evidence" value="ECO:0007669"/>
    <property type="project" value="TreeGrafter"/>
</dbReference>
<dbReference type="SMART" id="SM00292">
    <property type="entry name" value="BRCT"/>
    <property type="match status" value="1"/>
</dbReference>
<dbReference type="Pfam" id="PF00533">
    <property type="entry name" value="BRCT"/>
    <property type="match status" value="1"/>
</dbReference>
<evidence type="ECO:0000256" key="1">
    <source>
        <dbReference type="ARBA" id="ARBA00004123"/>
    </source>
</evidence>
<feature type="domain" description="FHA" evidence="10">
    <location>
        <begin position="1"/>
        <end position="81"/>
    </location>
</feature>
<feature type="compositionally biased region" description="Basic and acidic residues" evidence="9">
    <location>
        <begin position="643"/>
        <end position="678"/>
    </location>
</feature>
<feature type="region of interest" description="Disordered" evidence="9">
    <location>
        <begin position="332"/>
        <end position="404"/>
    </location>
</feature>
<feature type="compositionally biased region" description="Acidic residues" evidence="9">
    <location>
        <begin position="506"/>
        <end position="516"/>
    </location>
</feature>
<dbReference type="EMBL" id="CASHTH010001177">
    <property type="protein sequence ID" value="CAI8012352.1"/>
    <property type="molecule type" value="Genomic_DNA"/>
</dbReference>
<comment type="similarity">
    <text evidence="8">Belongs to the Nibrin family.</text>
</comment>
<gene>
    <name evidence="12" type="ORF">GBAR_LOCUS7923</name>
</gene>
<dbReference type="GO" id="GO:0007095">
    <property type="term" value="P:mitotic G2 DNA damage checkpoint signaling"/>
    <property type="evidence" value="ECO:0007669"/>
    <property type="project" value="InterPro"/>
</dbReference>
<evidence type="ECO:0000256" key="3">
    <source>
        <dbReference type="ARBA" id="ARBA00022454"/>
    </source>
</evidence>
<dbReference type="InterPro" id="IPR043014">
    <property type="entry name" value="Nibrin_BRCT2_sf"/>
</dbReference>
<dbReference type="PANTHER" id="PTHR12162:SF0">
    <property type="entry name" value="NIBRIN"/>
    <property type="match status" value="1"/>
</dbReference>
<sequence>MVVGRKGKQQKTNTESSVTCNTLANMLGARIFPTDCDILLSGDGSVSRRHATLCVSEGNPGVVTVTDCKSKFGTAVNGKRMGASQKLELKQNDIVTFGQGVPSTHSRFRLVYEPLVFCCSAMSKPESVRLKQEAGSLGAEVVSSWSHRCSHLIMTNITVTVKVVCALSSCKPVVSPDWVREAVRCRRSSLPLPAPSAYQPQVVDSNLAGCGEDRQAVLFAPDYNRTALFKDRVFYFLSEKQLGRLRSCLEPAGATLRLVSSPQSASLDSLVARDAVVLALDGDLVKQATPPEQKWIKQVYLFLKSHDVRAVQDSEIGFALLYTSTEEYCNPRASPKMPASNTPMAPPTLSQAPPSQPHSSHHHTLPFTQEPEPGPCGHTTILAPDSIDQSQPGPSHAKGRTSSCSALKVNETVFPVKSPSDKSPLVDKSSVLVKTEEPSEAITDVTHLPSKIPVKQPRGKDKRPPEATSTAANASSIAPAAPKTAVQPSESAANKEVKAEPLDFLFGDEDEEEVMEEGPAPPLVGRGERQEGGEAKRPSPNEQGYPHDHHEIVPSPSIPAKSDERAPSSELAKKRQSPNASSLVPSSPSQPEEGSVIVPCSLTPRTQDKSKKPPLPDSQTLAFAFGGRRKKRPVNETSEDAENQSKKKKVEEERGKKGEEGDGDGEMKGSSEEGEIKEGAIMSEGVEEVSKCQRSEGGKEVRSGLPQSTSVGNGGANAPSVGLFSGLKSKRGSGRAKSTTSAPSTSKHQQLPPIMAGLPLLETCDDNTTTNGRSAAVCGNTNITTAKTEKEPSLAQEKLDYQNERIKQEPEDVEMEIEASSDTPVPRPNPSPPPTTQITQAAPPTTPDPTLFLSARNRRRKSQRDDVTPTPAPPPPTSSSRAASPHTQLTTQATQRSRMFTPFTSLVATGGRRTKASDQEHTSLWEEVGRDQLDGEDPLVNTANEEAPKKVYKPVCDENGFVCSRVKPRVQTSRAGRLAAFADSQLSDHSDMPDAGGGGEEEEVGMEGSWQKSCSPNWWWWQGERGGRGGRRRRARRTWDGVMESRTSRNLGR</sequence>
<evidence type="ECO:0000256" key="5">
    <source>
        <dbReference type="ARBA" id="ARBA00023204"/>
    </source>
</evidence>
<dbReference type="Gene3D" id="2.60.200.20">
    <property type="match status" value="1"/>
</dbReference>
<feature type="compositionally biased region" description="Low complexity" evidence="9">
    <location>
        <begin position="736"/>
        <end position="747"/>
    </location>
</feature>
<dbReference type="CDD" id="cd22667">
    <property type="entry name" value="FHA_NBN"/>
    <property type="match status" value="1"/>
</dbReference>
<evidence type="ECO:0000256" key="2">
    <source>
        <dbReference type="ARBA" id="ARBA00004286"/>
    </source>
</evidence>
<keyword evidence="6" id="KW-0539">Nucleus</keyword>
<reference evidence="12" key="1">
    <citation type="submission" date="2023-03" db="EMBL/GenBank/DDBJ databases">
        <authorList>
            <person name="Steffen K."/>
            <person name="Cardenas P."/>
        </authorList>
    </citation>
    <scope>NUCLEOTIDE SEQUENCE</scope>
</reference>
<dbReference type="FunFam" id="3.40.50.10980:FF:000001">
    <property type="entry name" value="Nibrin"/>
    <property type="match status" value="1"/>
</dbReference>
<dbReference type="SUPFAM" id="SSF49879">
    <property type="entry name" value="SMAD/FHA domain"/>
    <property type="match status" value="1"/>
</dbReference>
<evidence type="ECO:0000256" key="7">
    <source>
        <dbReference type="ARBA" id="ARBA00023306"/>
    </source>
</evidence>